<feature type="region of interest" description="Disordered" evidence="1">
    <location>
        <begin position="72"/>
        <end position="94"/>
    </location>
</feature>
<sequence>MDRRSTLIRPSGRAEHKCSPDCLPAQAASTSHYSTRGAHGLKYPLIGPPRSSPAMASVAQPRSRGATIRQGRVGRGLPHHTSDRGSTSALGRTGAIPREMAPGPAPPPLHWPPIVKGNLLHLRHCRGPSLLSTRTQARPTPAAGPGRRNAELSLQPGRASQSGGHLLDGQATPPHFKSI</sequence>
<evidence type="ECO:0000313" key="3">
    <source>
        <dbReference type="Proteomes" id="UP001066276"/>
    </source>
</evidence>
<accession>A0AAV7VM01</accession>
<gene>
    <name evidence="2" type="ORF">NDU88_005542</name>
</gene>
<dbReference type="AlphaFoldDB" id="A0AAV7VM01"/>
<keyword evidence="3" id="KW-1185">Reference proteome</keyword>
<evidence type="ECO:0000313" key="2">
    <source>
        <dbReference type="EMBL" id="KAJ1201736.1"/>
    </source>
</evidence>
<comment type="caution">
    <text evidence="2">The sequence shown here is derived from an EMBL/GenBank/DDBJ whole genome shotgun (WGS) entry which is preliminary data.</text>
</comment>
<organism evidence="2 3">
    <name type="scientific">Pleurodeles waltl</name>
    <name type="common">Iberian ribbed newt</name>
    <dbReference type="NCBI Taxonomy" id="8319"/>
    <lineage>
        <taxon>Eukaryota</taxon>
        <taxon>Metazoa</taxon>
        <taxon>Chordata</taxon>
        <taxon>Craniata</taxon>
        <taxon>Vertebrata</taxon>
        <taxon>Euteleostomi</taxon>
        <taxon>Amphibia</taxon>
        <taxon>Batrachia</taxon>
        <taxon>Caudata</taxon>
        <taxon>Salamandroidea</taxon>
        <taxon>Salamandridae</taxon>
        <taxon>Pleurodelinae</taxon>
        <taxon>Pleurodeles</taxon>
    </lineage>
</organism>
<dbReference type="Proteomes" id="UP001066276">
    <property type="component" value="Chromosome 2_1"/>
</dbReference>
<dbReference type="EMBL" id="JANPWB010000003">
    <property type="protein sequence ID" value="KAJ1201736.1"/>
    <property type="molecule type" value="Genomic_DNA"/>
</dbReference>
<reference evidence="2" key="1">
    <citation type="journal article" date="2022" name="bioRxiv">
        <title>Sequencing and chromosome-scale assembly of the giantPleurodeles waltlgenome.</title>
        <authorList>
            <person name="Brown T."/>
            <person name="Elewa A."/>
            <person name="Iarovenko S."/>
            <person name="Subramanian E."/>
            <person name="Araus A.J."/>
            <person name="Petzold A."/>
            <person name="Susuki M."/>
            <person name="Suzuki K.-i.T."/>
            <person name="Hayashi T."/>
            <person name="Toyoda A."/>
            <person name="Oliveira C."/>
            <person name="Osipova E."/>
            <person name="Leigh N.D."/>
            <person name="Simon A."/>
            <person name="Yun M.H."/>
        </authorList>
    </citation>
    <scope>NUCLEOTIDE SEQUENCE</scope>
    <source>
        <strain evidence="2">20211129_DDA</strain>
        <tissue evidence="2">Liver</tissue>
    </source>
</reference>
<feature type="region of interest" description="Disordered" evidence="1">
    <location>
        <begin position="1"/>
        <end position="22"/>
    </location>
</feature>
<name>A0AAV7VM01_PLEWA</name>
<feature type="region of interest" description="Disordered" evidence="1">
    <location>
        <begin position="130"/>
        <end position="179"/>
    </location>
</feature>
<evidence type="ECO:0000256" key="1">
    <source>
        <dbReference type="SAM" id="MobiDB-lite"/>
    </source>
</evidence>
<proteinExistence type="predicted"/>
<protein>
    <submittedName>
        <fullName evidence="2">Uncharacterized protein</fullName>
    </submittedName>
</protein>